<gene>
    <name evidence="1" type="ORF">S01H1_16619</name>
</gene>
<evidence type="ECO:0000313" key="1">
    <source>
        <dbReference type="EMBL" id="GAF67198.1"/>
    </source>
</evidence>
<dbReference type="AlphaFoldDB" id="X0REK3"/>
<feature type="non-terminal residue" evidence="1">
    <location>
        <position position="161"/>
    </location>
</feature>
<proteinExistence type="predicted"/>
<name>X0REK3_9ZZZZ</name>
<comment type="caution">
    <text evidence="1">The sequence shown here is derived from an EMBL/GenBank/DDBJ whole genome shotgun (WGS) entry which is preliminary data.</text>
</comment>
<sequence length="161" mass="17543">MPRESFVLQDIIRDIPASDLEPNIWTGGNNVVMRRGLAQRASRGVNAFQDTNPVIGPPLNTVSSIDALLNAWLYPFDDVGGLGKGIAVTDGNLHKDITPASFTPWLDSTENVFTDGNISGLPFINWERQAAYWNRNFATPDLMVPMPGTDPAGADDDTFVP</sequence>
<organism evidence="1">
    <name type="scientific">marine sediment metagenome</name>
    <dbReference type="NCBI Taxonomy" id="412755"/>
    <lineage>
        <taxon>unclassified sequences</taxon>
        <taxon>metagenomes</taxon>
        <taxon>ecological metagenomes</taxon>
    </lineage>
</organism>
<reference evidence="1" key="1">
    <citation type="journal article" date="2014" name="Front. Microbiol.">
        <title>High frequency of phylogenetically diverse reductive dehalogenase-homologous genes in deep subseafloor sedimentary metagenomes.</title>
        <authorList>
            <person name="Kawai M."/>
            <person name="Futagami T."/>
            <person name="Toyoda A."/>
            <person name="Takaki Y."/>
            <person name="Nishi S."/>
            <person name="Hori S."/>
            <person name="Arai W."/>
            <person name="Tsubouchi T."/>
            <person name="Morono Y."/>
            <person name="Uchiyama I."/>
            <person name="Ito T."/>
            <person name="Fujiyama A."/>
            <person name="Inagaki F."/>
            <person name="Takami H."/>
        </authorList>
    </citation>
    <scope>NUCLEOTIDE SEQUENCE</scope>
    <source>
        <strain evidence="1">Expedition CK06-06</strain>
    </source>
</reference>
<accession>X0REK3</accession>
<protein>
    <submittedName>
        <fullName evidence="1">Uncharacterized protein</fullName>
    </submittedName>
</protein>
<dbReference type="EMBL" id="BARS01008753">
    <property type="protein sequence ID" value="GAF67198.1"/>
    <property type="molecule type" value="Genomic_DNA"/>
</dbReference>